<sequence>MVINSKKEVQQHELDIQFMTRTLAVATDAAKKGNEPFGAILVKANQIVMIGENHIHTESDPTYHAEIGLIRKFCSEHKITDLSEYTLYTSCEPCCMCSGAMVWSQLGRMVYSLSHDELAEIAGFNIMLGSDEIFAKSPFKPTVVKGILKEHATTIYKQYFKRS</sequence>
<evidence type="ECO:0000313" key="4">
    <source>
        <dbReference type="EMBL" id="MDG4695215.1"/>
    </source>
</evidence>
<dbReference type="EC" id="3.5.4.33" evidence="4"/>
<reference evidence="4" key="1">
    <citation type="submission" date="2023-03" db="EMBL/GenBank/DDBJ databases">
        <title>a new species belonging to Providencia genus.</title>
        <authorList>
            <person name="Yang W."/>
            <person name="Hu F."/>
            <person name="Shen S."/>
            <person name="Ding L."/>
            <person name="Yin D."/>
        </authorList>
    </citation>
    <scope>NUCLEOTIDE SEQUENCE</scope>
    <source>
        <strain evidence="4">CRE-3FA-0001</strain>
    </source>
</reference>
<name>A0AA42FJH1_9GAMM</name>
<comment type="caution">
    <text evidence="4">The sequence shown here is derived from an EMBL/GenBank/DDBJ whole genome shotgun (WGS) entry which is preliminary data.</text>
</comment>
<dbReference type="AlphaFoldDB" id="A0AA42FJH1"/>
<keyword evidence="1" id="KW-0479">Metal-binding</keyword>
<dbReference type="Pfam" id="PF00383">
    <property type="entry name" value="dCMP_cyt_deam_1"/>
    <property type="match status" value="1"/>
</dbReference>
<dbReference type="RefSeq" id="WP_048606135.1">
    <property type="nucleotide sequence ID" value="NZ_JARRYG010000002.1"/>
</dbReference>
<evidence type="ECO:0000313" key="7">
    <source>
        <dbReference type="Proteomes" id="UP001176478"/>
    </source>
</evidence>
<dbReference type="EMBL" id="JARRYG010000002">
    <property type="protein sequence ID" value="MDG4695215.1"/>
    <property type="molecule type" value="Genomic_DNA"/>
</dbReference>
<dbReference type="GO" id="GO:0052717">
    <property type="term" value="F:tRNA-specific adenosine-34 deaminase activity"/>
    <property type="evidence" value="ECO:0007669"/>
    <property type="project" value="UniProtKB-EC"/>
</dbReference>
<dbReference type="InterPro" id="IPR002125">
    <property type="entry name" value="CMP_dCMP_dom"/>
</dbReference>
<dbReference type="Gene3D" id="3.40.140.10">
    <property type="entry name" value="Cytidine Deaminase, domain 2"/>
    <property type="match status" value="1"/>
</dbReference>
<organism evidence="4 6">
    <name type="scientific">Providencia huashanensis</name>
    <dbReference type="NCBI Taxonomy" id="3037798"/>
    <lineage>
        <taxon>Bacteria</taxon>
        <taxon>Pseudomonadati</taxon>
        <taxon>Pseudomonadota</taxon>
        <taxon>Gammaproteobacteria</taxon>
        <taxon>Enterobacterales</taxon>
        <taxon>Morganellaceae</taxon>
        <taxon>Providencia</taxon>
    </lineage>
</organism>
<protein>
    <submittedName>
        <fullName evidence="4">Nucleoside deaminase</fullName>
        <ecNumber evidence="4">3.5.4.33</ecNumber>
    </submittedName>
</protein>
<evidence type="ECO:0000313" key="6">
    <source>
        <dbReference type="Proteomes" id="UP001156701"/>
    </source>
</evidence>
<keyword evidence="2" id="KW-0862">Zinc</keyword>
<evidence type="ECO:0000256" key="2">
    <source>
        <dbReference type="ARBA" id="ARBA00022833"/>
    </source>
</evidence>
<feature type="domain" description="CMP/dCMP-type deaminase" evidence="3">
    <location>
        <begin position="13"/>
        <end position="125"/>
    </location>
</feature>
<evidence type="ECO:0000259" key="3">
    <source>
        <dbReference type="PROSITE" id="PS51747"/>
    </source>
</evidence>
<dbReference type="PANTHER" id="PTHR11079:SF161">
    <property type="entry name" value="CMP_DCMP-TYPE DEAMINASE DOMAIN-CONTAINING PROTEIN"/>
    <property type="match status" value="1"/>
</dbReference>
<reference evidence="5" key="2">
    <citation type="submission" date="2023-07" db="EMBL/GenBank/DDBJ databases">
        <authorList>
            <person name="Yang W."/>
            <person name="Chen J."/>
            <person name="Ji P."/>
            <person name="Hu F."/>
        </authorList>
    </citation>
    <scope>NUCLEOTIDE SEQUENCE</scope>
    <source>
        <strain evidence="5">CRE-138-0111</strain>
    </source>
</reference>
<keyword evidence="4" id="KW-0378">Hydrolase</keyword>
<dbReference type="PROSITE" id="PS51747">
    <property type="entry name" value="CYT_DCMP_DEAMINASES_2"/>
    <property type="match status" value="1"/>
</dbReference>
<dbReference type="Proteomes" id="UP001176478">
    <property type="component" value="Unassembled WGS sequence"/>
</dbReference>
<dbReference type="InterPro" id="IPR016192">
    <property type="entry name" value="APOBEC/CMP_deaminase_Zn-bd"/>
</dbReference>
<dbReference type="InterPro" id="IPR016193">
    <property type="entry name" value="Cytidine_deaminase-like"/>
</dbReference>
<dbReference type="SUPFAM" id="SSF53927">
    <property type="entry name" value="Cytidine deaminase-like"/>
    <property type="match status" value="1"/>
</dbReference>
<proteinExistence type="predicted"/>
<accession>A0AA42FJH1</accession>
<dbReference type="CDD" id="cd01285">
    <property type="entry name" value="nucleoside_deaminase"/>
    <property type="match status" value="1"/>
</dbReference>
<evidence type="ECO:0000256" key="1">
    <source>
        <dbReference type="ARBA" id="ARBA00022723"/>
    </source>
</evidence>
<dbReference type="EMBL" id="JAUQTG010000004">
    <property type="protein sequence ID" value="MDO7856495.1"/>
    <property type="molecule type" value="Genomic_DNA"/>
</dbReference>
<gene>
    <name evidence="4" type="ORF">P7V44_03055</name>
    <name evidence="5" type="ORF">Q5E86_09010</name>
</gene>
<dbReference type="Proteomes" id="UP001156701">
    <property type="component" value="Unassembled WGS sequence"/>
</dbReference>
<dbReference type="GO" id="GO:0008270">
    <property type="term" value="F:zinc ion binding"/>
    <property type="evidence" value="ECO:0007669"/>
    <property type="project" value="InterPro"/>
</dbReference>
<dbReference type="PANTHER" id="PTHR11079">
    <property type="entry name" value="CYTOSINE DEAMINASE FAMILY MEMBER"/>
    <property type="match status" value="1"/>
</dbReference>
<reference evidence="5" key="3">
    <citation type="journal article" date="2024" name="Int. J. Antimicrob. Agents">
        <title>Identification of a novel Providencia species showing multi-drug-resistant in three patients with hospital-acquired infection.</title>
        <authorList>
            <person name="Yang W."/>
            <person name="Chen J."/>
            <person name="Yang F."/>
            <person name="Ji P."/>
            <person name="Shen S."/>
            <person name="Yin D."/>
            <person name="Hu F."/>
        </authorList>
    </citation>
    <scope>NUCLEOTIDE SEQUENCE</scope>
    <source>
        <strain evidence="5">CRE-138-0111</strain>
    </source>
</reference>
<keyword evidence="7" id="KW-1185">Reference proteome</keyword>
<dbReference type="PROSITE" id="PS00903">
    <property type="entry name" value="CYT_DCMP_DEAMINASES_1"/>
    <property type="match status" value="1"/>
</dbReference>
<dbReference type="GO" id="GO:0047974">
    <property type="term" value="F:guanosine deaminase activity"/>
    <property type="evidence" value="ECO:0007669"/>
    <property type="project" value="TreeGrafter"/>
</dbReference>
<evidence type="ECO:0000313" key="5">
    <source>
        <dbReference type="EMBL" id="MDO7856495.1"/>
    </source>
</evidence>
<dbReference type="GO" id="GO:0006152">
    <property type="term" value="P:purine nucleoside catabolic process"/>
    <property type="evidence" value="ECO:0007669"/>
    <property type="project" value="TreeGrafter"/>
</dbReference>